<reference evidence="1 2" key="1">
    <citation type="journal article" date="2011" name="Science">
        <title>The Selaginella genome identifies genetic changes associated with the evolution of vascular plants.</title>
        <authorList>
            <person name="Banks J.A."/>
            <person name="Nishiyama T."/>
            <person name="Hasebe M."/>
            <person name="Bowman J.L."/>
            <person name="Gribskov M."/>
            <person name="dePamphilis C."/>
            <person name="Albert V.A."/>
            <person name="Aono N."/>
            <person name="Aoyama T."/>
            <person name="Ambrose B.A."/>
            <person name="Ashton N.W."/>
            <person name="Axtell M.J."/>
            <person name="Barker E."/>
            <person name="Barker M.S."/>
            <person name="Bennetzen J.L."/>
            <person name="Bonawitz N.D."/>
            <person name="Chapple C."/>
            <person name="Cheng C."/>
            <person name="Correa L.G."/>
            <person name="Dacre M."/>
            <person name="DeBarry J."/>
            <person name="Dreyer I."/>
            <person name="Elias M."/>
            <person name="Engstrom E.M."/>
            <person name="Estelle M."/>
            <person name="Feng L."/>
            <person name="Finet C."/>
            <person name="Floyd S.K."/>
            <person name="Frommer W.B."/>
            <person name="Fujita T."/>
            <person name="Gramzow L."/>
            <person name="Gutensohn M."/>
            <person name="Harholt J."/>
            <person name="Hattori M."/>
            <person name="Heyl A."/>
            <person name="Hirai T."/>
            <person name="Hiwatashi Y."/>
            <person name="Ishikawa M."/>
            <person name="Iwata M."/>
            <person name="Karol K.G."/>
            <person name="Koehler B."/>
            <person name="Kolukisaoglu U."/>
            <person name="Kubo M."/>
            <person name="Kurata T."/>
            <person name="Lalonde S."/>
            <person name="Li K."/>
            <person name="Li Y."/>
            <person name="Litt A."/>
            <person name="Lyons E."/>
            <person name="Manning G."/>
            <person name="Maruyama T."/>
            <person name="Michael T.P."/>
            <person name="Mikami K."/>
            <person name="Miyazaki S."/>
            <person name="Morinaga S."/>
            <person name="Murata T."/>
            <person name="Mueller-Roeber B."/>
            <person name="Nelson D.R."/>
            <person name="Obara M."/>
            <person name="Oguri Y."/>
            <person name="Olmstead R.G."/>
            <person name="Onodera N."/>
            <person name="Petersen B.L."/>
            <person name="Pils B."/>
            <person name="Prigge M."/>
            <person name="Rensing S.A."/>
            <person name="Riano-Pachon D.M."/>
            <person name="Roberts A.W."/>
            <person name="Sato Y."/>
            <person name="Scheller H.V."/>
            <person name="Schulz B."/>
            <person name="Schulz C."/>
            <person name="Shakirov E.V."/>
            <person name="Shibagaki N."/>
            <person name="Shinohara N."/>
            <person name="Shippen D.E."/>
            <person name="Soerensen I."/>
            <person name="Sotooka R."/>
            <person name="Sugimoto N."/>
            <person name="Sugita M."/>
            <person name="Sumikawa N."/>
            <person name="Tanurdzic M."/>
            <person name="Theissen G."/>
            <person name="Ulvskov P."/>
            <person name="Wakazuki S."/>
            <person name="Weng J.K."/>
            <person name="Willats W.W."/>
            <person name="Wipf D."/>
            <person name="Wolf P.G."/>
            <person name="Yang L."/>
            <person name="Zimmer A.D."/>
            <person name="Zhu Q."/>
            <person name="Mitros T."/>
            <person name="Hellsten U."/>
            <person name="Loque D."/>
            <person name="Otillar R."/>
            <person name="Salamov A."/>
            <person name="Schmutz J."/>
            <person name="Shapiro H."/>
            <person name="Lindquist E."/>
            <person name="Lucas S."/>
            <person name="Rokhsar D."/>
            <person name="Grigoriev I.V."/>
        </authorList>
    </citation>
    <scope>NUCLEOTIDE SEQUENCE [LARGE SCALE GENOMIC DNA]</scope>
</reference>
<dbReference type="OrthoDB" id="18975at2759"/>
<dbReference type="eggNOG" id="ENOG502QSMU">
    <property type="taxonomic scope" value="Eukaryota"/>
</dbReference>
<evidence type="ECO:0000313" key="1">
    <source>
        <dbReference type="EMBL" id="EFJ29804.1"/>
    </source>
</evidence>
<organism evidence="2">
    <name type="scientific">Selaginella moellendorffii</name>
    <name type="common">Spikemoss</name>
    <dbReference type="NCBI Taxonomy" id="88036"/>
    <lineage>
        <taxon>Eukaryota</taxon>
        <taxon>Viridiplantae</taxon>
        <taxon>Streptophyta</taxon>
        <taxon>Embryophyta</taxon>
        <taxon>Tracheophyta</taxon>
        <taxon>Lycopodiopsida</taxon>
        <taxon>Selaginellales</taxon>
        <taxon>Selaginellaceae</taxon>
        <taxon>Selaginella</taxon>
    </lineage>
</organism>
<accession>D8RC69</accession>
<proteinExistence type="predicted"/>
<dbReference type="PANTHER" id="PTHR36337">
    <property type="entry name" value="OBSCURIN-LIKE PROTEIN"/>
    <property type="match status" value="1"/>
</dbReference>
<keyword evidence="2" id="KW-1185">Reference proteome</keyword>
<dbReference type="HOGENOM" id="CLU_018843_1_0_1"/>
<dbReference type="Gramene" id="EFJ29804">
    <property type="protein sequence ID" value="EFJ29804"/>
    <property type="gene ID" value="SELMODRAFT_409708"/>
</dbReference>
<dbReference type="InParanoid" id="D8RC69"/>
<protein>
    <submittedName>
        <fullName evidence="1">Uncharacterized protein</fullName>
    </submittedName>
</protein>
<dbReference type="AlphaFoldDB" id="D8RC69"/>
<dbReference type="FunCoup" id="D8RC69">
    <property type="interactions" value="2192"/>
</dbReference>
<dbReference type="PANTHER" id="PTHR36337:SF1">
    <property type="entry name" value="OBSCURIN-LIKE PROTEIN"/>
    <property type="match status" value="1"/>
</dbReference>
<gene>
    <name evidence="1" type="ORF">SELMODRAFT_409708</name>
</gene>
<evidence type="ECO:0000313" key="2">
    <source>
        <dbReference type="Proteomes" id="UP000001514"/>
    </source>
</evidence>
<dbReference type="EMBL" id="GL377576">
    <property type="protein sequence ID" value="EFJ29804.1"/>
    <property type="molecule type" value="Genomic_DNA"/>
</dbReference>
<dbReference type="Proteomes" id="UP000001514">
    <property type="component" value="Unassembled WGS sequence"/>
</dbReference>
<dbReference type="KEGG" id="smo:SELMODRAFT_409708"/>
<name>D8RC69_SELML</name>
<sequence>MPMIEFLEGAIASPRFSNVAVPAAAVSQAWSRLRAPGQEIGIIEESLRLLAENKKSLHVGEAQVRFLLSMLAVARDANYPRILGTVWAWAALVISVWVRRSLLNSVSTASASVAATLDSVARTYCEILQDEAVGSCSCCQSILLLGAVCATRECRDETRRRCQAAIVEELGKRKERIATSSSLPEALAGVGYAVMGSWEDYSSVPSIMTGSLIFLWTMPVDRESLEDGGGGAGERKDFQPRPSLDSCAMLLKLYEFLGAWAREQRVLEALCEPLVSRDSGALPEVRNAKVAIAAGLLRGSRWQQSLLPLKKSLESMILALASQLLQEICESGQLTREQLLRCIEEHRSLPISDTQRHQLRCIALSMVSGRKFEEAQPELLHCLVIVLLGDVLDVSQIYSPQSLSIPKMVAALEALKTQAGGVFFREVGSLARAVCEHYRGVSSFYQQQIEALFWKYSSKLYERHRVFSAVFSKDQVLKDEMQKSKDLVKALEAVFLTIVLFFSSSVDMLHEREELAAYVLDSFSCVEFLRRFQVDEYTDTVKKCALLVSGSHRASSQLVELLPSYERVISWPGSSILENPDYSWCLDDVQTSRIQFHFRILSSCVQQLDANSVESGVVPILFLYICHPSKQAAEAAHQLFASFLSRRADSAREGSLAEQLGVFYINRAMEGYPDFTPLEGLVAGVVEIVRCLPAGSVTIRHCIDQLVSKTQLLIGLLGAGAASDEAVAAIRALLLHLLLIVDIQVLPHLMQKLSKLILASLPSPAAQEKVLEEVFAVVSTCEDHIRKPALVAWLQSLWFLHSQASPRL</sequence>